<reference evidence="1" key="1">
    <citation type="submission" date="2018-05" db="EMBL/GenBank/DDBJ databases">
        <authorList>
            <person name="Lanie J.A."/>
            <person name="Ng W.-L."/>
            <person name="Kazmierczak K.M."/>
            <person name="Andrzejewski T.M."/>
            <person name="Davidsen T.M."/>
            <person name="Wayne K.J."/>
            <person name="Tettelin H."/>
            <person name="Glass J.I."/>
            <person name="Rusch D."/>
            <person name="Podicherti R."/>
            <person name="Tsui H.-C.T."/>
            <person name="Winkler M.E."/>
        </authorList>
    </citation>
    <scope>NUCLEOTIDE SEQUENCE</scope>
</reference>
<proteinExistence type="predicted"/>
<dbReference type="EMBL" id="UINC01028964">
    <property type="protein sequence ID" value="SVB10897.1"/>
    <property type="molecule type" value="Genomic_DNA"/>
</dbReference>
<sequence>MKTHIELKNNYGGVFELNTDQIIEHVQTFLSAN</sequence>
<dbReference type="AlphaFoldDB" id="A0A382BCF7"/>
<name>A0A382BCF7_9ZZZZ</name>
<accession>A0A382BCF7</accession>
<protein>
    <submittedName>
        <fullName evidence="1">Uncharacterized protein</fullName>
    </submittedName>
</protein>
<gene>
    <name evidence="1" type="ORF">METZ01_LOCUS163751</name>
</gene>
<organism evidence="1">
    <name type="scientific">marine metagenome</name>
    <dbReference type="NCBI Taxonomy" id="408172"/>
    <lineage>
        <taxon>unclassified sequences</taxon>
        <taxon>metagenomes</taxon>
        <taxon>ecological metagenomes</taxon>
    </lineage>
</organism>
<evidence type="ECO:0000313" key="1">
    <source>
        <dbReference type="EMBL" id="SVB10897.1"/>
    </source>
</evidence>